<feature type="transmembrane region" description="Helical" evidence="6">
    <location>
        <begin position="103"/>
        <end position="123"/>
    </location>
</feature>
<dbReference type="EMBL" id="LS483254">
    <property type="protein sequence ID" value="SQD92639.1"/>
    <property type="molecule type" value="Genomic_DNA"/>
</dbReference>
<feature type="transmembrane region" description="Helical" evidence="6">
    <location>
        <begin position="264"/>
        <end position="289"/>
    </location>
</feature>
<sequence>MFPARPVVAIRLDSEPLSAGTRIAKNATYLLVSDVGVRIITALVGILVARYLGPEQYGVLSLALALLGIAAYLTDLGLTPVMIREGTKPGASIPELLSGTLRLRLLFAVATTVVMVLLAWFYYPSATVRTVILVVVLPGIWAGVFRGIGTGYFQMTQEMQYVALINAVAALAGAGMFLLAVLMRWSFPVLSIGYGLSAVVGGVLGFLLVRRRVAFGRGWHRGLLTGLPAFTLGGGLGLLLPQLGPLLLPHAAGLEETGFFTAAYRIPAVLLAVPGVVATAFYPQLFAYGASDRQGHRALSARELRLMGSLGLLLAIPTSLHARWIASVVFGAAWVEQGGPALALLAWTVALASVNWPLADALTTQGLQVRRAEVQAVAVVVGAGAYWFLGRGWGALGAAGAALAVETVLTVGFLVLNPDARTLVRTGLLSVVVKALVLVALAWAVTWVVGSGWLGFGLTVTAGGMVLVLDREIRGYTVQGMKMIVRTARAARVGRGVR</sequence>
<dbReference type="Pfam" id="PF01943">
    <property type="entry name" value="Polysacc_synt"/>
    <property type="match status" value="1"/>
</dbReference>
<accession>A0A2X3L0C9</accession>
<organism evidence="7 8">
    <name type="scientific">Candidatus Bipolaricaulis anaerobius</name>
    <dbReference type="NCBI Taxonomy" id="2026885"/>
    <lineage>
        <taxon>Bacteria</taxon>
        <taxon>Candidatus Bipolaricaulota</taxon>
        <taxon>Candidatus Bipolaricaulia</taxon>
        <taxon>Candidatus Bipolaricaulales</taxon>
        <taxon>Candidatus Bipolaricaulaceae</taxon>
        <taxon>Candidatus Bipolaricaulis</taxon>
    </lineage>
</organism>
<dbReference type="GO" id="GO:0005886">
    <property type="term" value="C:plasma membrane"/>
    <property type="evidence" value="ECO:0007669"/>
    <property type="project" value="UniProtKB-SubCell"/>
</dbReference>
<feature type="transmembrane region" description="Helical" evidence="6">
    <location>
        <begin position="341"/>
        <end position="359"/>
    </location>
</feature>
<name>A0A2X3L0C9_9BACT</name>
<feature type="transmembrane region" description="Helical" evidence="6">
    <location>
        <begin position="310"/>
        <end position="335"/>
    </location>
</feature>
<keyword evidence="3 6" id="KW-0812">Transmembrane</keyword>
<evidence type="ECO:0000256" key="6">
    <source>
        <dbReference type="SAM" id="Phobius"/>
    </source>
</evidence>
<feature type="transmembrane region" description="Helical" evidence="6">
    <location>
        <begin position="129"/>
        <end position="149"/>
    </location>
</feature>
<feature type="transmembrane region" description="Helical" evidence="6">
    <location>
        <begin position="395"/>
        <end position="416"/>
    </location>
</feature>
<evidence type="ECO:0000256" key="2">
    <source>
        <dbReference type="ARBA" id="ARBA00022475"/>
    </source>
</evidence>
<feature type="transmembrane region" description="Helical" evidence="6">
    <location>
        <begin position="189"/>
        <end position="209"/>
    </location>
</feature>
<feature type="transmembrane region" description="Helical" evidence="6">
    <location>
        <begin position="35"/>
        <end position="53"/>
    </location>
</feature>
<evidence type="ECO:0000256" key="4">
    <source>
        <dbReference type="ARBA" id="ARBA00022989"/>
    </source>
</evidence>
<dbReference type="KEGG" id="bana:BARAN1_0615"/>
<keyword evidence="8" id="KW-1185">Reference proteome</keyword>
<dbReference type="InterPro" id="IPR002797">
    <property type="entry name" value="Polysacc_synth"/>
</dbReference>
<evidence type="ECO:0000313" key="7">
    <source>
        <dbReference type="EMBL" id="SQD92639.1"/>
    </source>
</evidence>
<evidence type="ECO:0000313" key="8">
    <source>
        <dbReference type="Proteomes" id="UP000249818"/>
    </source>
</evidence>
<dbReference type="PANTHER" id="PTHR30250:SF11">
    <property type="entry name" value="O-ANTIGEN TRANSPORTER-RELATED"/>
    <property type="match status" value="1"/>
</dbReference>
<protein>
    <submittedName>
        <fullName evidence="7">Polysaccharide biosynthesis protein</fullName>
    </submittedName>
</protein>
<dbReference type="InterPro" id="IPR050833">
    <property type="entry name" value="Poly_Biosynth_Transport"/>
</dbReference>
<feature type="transmembrane region" description="Helical" evidence="6">
    <location>
        <begin position="371"/>
        <end position="389"/>
    </location>
</feature>
<dbReference type="AlphaFoldDB" id="A0A2X3L0C9"/>
<dbReference type="Proteomes" id="UP000249818">
    <property type="component" value="Chromosome BARAN1"/>
</dbReference>
<dbReference type="RefSeq" id="WP_122030830.1">
    <property type="nucleotide sequence ID" value="NZ_LS483254.1"/>
</dbReference>
<keyword evidence="4 6" id="KW-1133">Transmembrane helix</keyword>
<feature type="transmembrane region" description="Helical" evidence="6">
    <location>
        <begin position="161"/>
        <end position="183"/>
    </location>
</feature>
<evidence type="ECO:0000256" key="1">
    <source>
        <dbReference type="ARBA" id="ARBA00004651"/>
    </source>
</evidence>
<evidence type="ECO:0000256" key="5">
    <source>
        <dbReference type="ARBA" id="ARBA00023136"/>
    </source>
</evidence>
<feature type="transmembrane region" description="Helical" evidence="6">
    <location>
        <begin position="452"/>
        <end position="469"/>
    </location>
</feature>
<proteinExistence type="predicted"/>
<keyword evidence="2" id="KW-1003">Cell membrane</keyword>
<feature type="transmembrane region" description="Helical" evidence="6">
    <location>
        <begin position="221"/>
        <end position="244"/>
    </location>
</feature>
<keyword evidence="5 6" id="KW-0472">Membrane</keyword>
<dbReference type="PANTHER" id="PTHR30250">
    <property type="entry name" value="PST FAMILY PREDICTED COLANIC ACID TRANSPORTER"/>
    <property type="match status" value="1"/>
</dbReference>
<dbReference type="OrthoDB" id="5240734at2"/>
<feature type="transmembrane region" description="Helical" evidence="6">
    <location>
        <begin position="59"/>
        <end position="83"/>
    </location>
</feature>
<evidence type="ECO:0000256" key="3">
    <source>
        <dbReference type="ARBA" id="ARBA00022692"/>
    </source>
</evidence>
<gene>
    <name evidence="7" type="ORF">BARAN1_0615</name>
</gene>
<comment type="subcellular location">
    <subcellularLocation>
        <location evidence="1">Cell membrane</location>
        <topology evidence="1">Multi-pass membrane protein</topology>
    </subcellularLocation>
</comment>
<feature type="transmembrane region" description="Helical" evidence="6">
    <location>
        <begin position="428"/>
        <end position="446"/>
    </location>
</feature>
<reference evidence="8" key="1">
    <citation type="submission" date="2018-05" db="EMBL/GenBank/DDBJ databases">
        <authorList>
            <person name="Hao L."/>
        </authorList>
    </citation>
    <scope>NUCLEOTIDE SEQUENCE [LARGE SCALE GENOMIC DNA]</scope>
</reference>